<dbReference type="EMBL" id="JBBMFE010000017">
    <property type="protein sequence ID" value="MEQ2473736.1"/>
    <property type="molecule type" value="Genomic_DNA"/>
</dbReference>
<accession>A0ABV1FKZ3</accession>
<dbReference type="RefSeq" id="WP_349165307.1">
    <property type="nucleotide sequence ID" value="NZ_JBBMFE010000017.1"/>
</dbReference>
<reference evidence="1 2" key="1">
    <citation type="submission" date="2024-03" db="EMBL/GenBank/DDBJ databases">
        <title>Human intestinal bacterial collection.</title>
        <authorList>
            <person name="Pauvert C."/>
            <person name="Hitch T.C.A."/>
            <person name="Clavel T."/>
        </authorList>
    </citation>
    <scope>NUCLEOTIDE SEQUENCE [LARGE SCALE GENOMIC DNA]</scope>
    <source>
        <strain evidence="1 2">CLA-AA-H132</strain>
    </source>
</reference>
<sequence>MRGRQMAVCSREREYVQRFTEYVNRRPASLLAVHGFTDSGELSAYTKEHPVDLLLLSEEIAAELPKKKEYGTVILLSGEEYQTGPQTEYPRIYKYQSCPQILRQAMDFYAEQAAVVPGVMLRTEGMKRIAVYSPVGRTGKTGFALALGKEIAKKRRTLYLNLEEYSGFAELYPVDGGWTLSELLYFLKQGKSAFGWKLEGMIRSMGEMDYIPPLRSPVEYETVKREDWKQLLELLEKESRYEVVILDLSEAVDGWYELLDACSGIYTPVEPDETAKAKMKQYEETLKLLELEQILERTQKLELSAYDGLELLVKSEGKRWCEP</sequence>
<dbReference type="Gene3D" id="3.40.50.10850">
    <property type="entry name" value="Ntrc-like two-domain protein"/>
    <property type="match status" value="1"/>
</dbReference>
<gene>
    <name evidence="1" type="ORF">WMO29_14750</name>
</gene>
<dbReference type="SUPFAM" id="SSF52540">
    <property type="entry name" value="P-loop containing nucleoside triphosphate hydrolases"/>
    <property type="match status" value="1"/>
</dbReference>
<protein>
    <recommendedName>
        <fullName evidence="3">ParA family protein</fullName>
    </recommendedName>
</protein>
<proteinExistence type="predicted"/>
<keyword evidence="2" id="KW-1185">Reference proteome</keyword>
<evidence type="ECO:0000313" key="1">
    <source>
        <dbReference type="EMBL" id="MEQ2473736.1"/>
    </source>
</evidence>
<evidence type="ECO:0008006" key="3">
    <source>
        <dbReference type="Google" id="ProtNLM"/>
    </source>
</evidence>
<dbReference type="Proteomes" id="UP001438008">
    <property type="component" value="Unassembled WGS sequence"/>
</dbReference>
<organism evidence="1 2">
    <name type="scientific">Laedolimicola intestinihominis</name>
    <dbReference type="NCBI Taxonomy" id="3133166"/>
    <lineage>
        <taxon>Bacteria</taxon>
        <taxon>Bacillati</taxon>
        <taxon>Bacillota</taxon>
        <taxon>Clostridia</taxon>
        <taxon>Lachnospirales</taxon>
        <taxon>Lachnospiraceae</taxon>
        <taxon>Laedolimicola</taxon>
    </lineage>
</organism>
<dbReference type="InterPro" id="IPR027417">
    <property type="entry name" value="P-loop_NTPase"/>
</dbReference>
<comment type="caution">
    <text evidence="1">The sequence shown here is derived from an EMBL/GenBank/DDBJ whole genome shotgun (WGS) entry which is preliminary data.</text>
</comment>
<evidence type="ECO:0000313" key="2">
    <source>
        <dbReference type="Proteomes" id="UP001438008"/>
    </source>
</evidence>
<name>A0ABV1FKZ3_9FIRM</name>
<dbReference type="Gene3D" id="3.40.50.300">
    <property type="entry name" value="P-loop containing nucleotide triphosphate hydrolases"/>
    <property type="match status" value="1"/>
</dbReference>